<evidence type="ECO:0008006" key="3">
    <source>
        <dbReference type="Google" id="ProtNLM"/>
    </source>
</evidence>
<name>A0AA37N5W9_9FIRM</name>
<dbReference type="SUPFAM" id="SSF74650">
    <property type="entry name" value="Galactose mutarotase-like"/>
    <property type="match status" value="1"/>
</dbReference>
<dbReference type="InterPro" id="IPR008183">
    <property type="entry name" value="Aldose_1/G6P_1-epimerase"/>
</dbReference>
<sequence length="304" mass="34331">MKVRKTVWNGKEGYLLQNESMEVFVNPADGMNIYQIDWEGRHMIDWEEARYQRKATYGVPVLYPTPNRSENLKIQAYGKQYDARMHGLVKNLPFQVKTAETDGQAALVTGVLEWNEKQPDFAMFPFPSTLSITVKALPDEVVWSYQVDNRGEGELSYGIAIHPYFSKREQEVKISVPAASVMEMTEEKIPTGKLIPAGETVPDLRTPVLVDGLSLDHVYTDCPAGAYAEIFYKDCKVKLEATEEFGHIVVFTPDAPFFCVENQSCSTDCFNLFAKGYARESGLQAVHAGQKKSGEVRFVFEKQE</sequence>
<gene>
    <name evidence="1" type="ORF">CE91St55_64740</name>
</gene>
<dbReference type="GO" id="GO:0016853">
    <property type="term" value="F:isomerase activity"/>
    <property type="evidence" value="ECO:0007669"/>
    <property type="project" value="InterPro"/>
</dbReference>
<dbReference type="RefSeq" id="WP_118041604.1">
    <property type="nucleotide sequence ID" value="NZ_BQNJ01000002.1"/>
</dbReference>
<evidence type="ECO:0000313" key="1">
    <source>
        <dbReference type="EMBL" id="GKH04493.1"/>
    </source>
</evidence>
<dbReference type="CDD" id="cd01081">
    <property type="entry name" value="Aldose_epim"/>
    <property type="match status" value="1"/>
</dbReference>
<dbReference type="Gene3D" id="2.70.98.10">
    <property type="match status" value="1"/>
</dbReference>
<accession>A0AA37N5W9</accession>
<dbReference type="GO" id="GO:0005975">
    <property type="term" value="P:carbohydrate metabolic process"/>
    <property type="evidence" value="ECO:0007669"/>
    <property type="project" value="InterPro"/>
</dbReference>
<comment type="caution">
    <text evidence="1">The sequence shown here is derived from an EMBL/GenBank/DDBJ whole genome shotgun (WGS) entry which is preliminary data.</text>
</comment>
<dbReference type="InterPro" id="IPR014718">
    <property type="entry name" value="GH-type_carb-bd"/>
</dbReference>
<dbReference type="InterPro" id="IPR011013">
    <property type="entry name" value="Gal_mutarotase_sf_dom"/>
</dbReference>
<dbReference type="Proteomes" id="UP001055091">
    <property type="component" value="Unassembled WGS sequence"/>
</dbReference>
<organism evidence="1 2">
    <name type="scientific">Hungatella hathewayi</name>
    <dbReference type="NCBI Taxonomy" id="154046"/>
    <lineage>
        <taxon>Bacteria</taxon>
        <taxon>Bacillati</taxon>
        <taxon>Bacillota</taxon>
        <taxon>Clostridia</taxon>
        <taxon>Lachnospirales</taxon>
        <taxon>Lachnospiraceae</taxon>
        <taxon>Hungatella</taxon>
    </lineage>
</organism>
<reference evidence="1" key="1">
    <citation type="submission" date="2022-01" db="EMBL/GenBank/DDBJ databases">
        <title>Novel bile acid biosynthetic pathways are enriched in the microbiome of centenarians.</title>
        <authorList>
            <person name="Sato Y."/>
            <person name="Atarashi K."/>
            <person name="Plichta R.D."/>
            <person name="Arai Y."/>
            <person name="Sasajima S."/>
            <person name="Kearney M.S."/>
            <person name="Suda W."/>
            <person name="Takeshita K."/>
            <person name="Sasaki T."/>
            <person name="Okamoto S."/>
            <person name="Skelly N.A."/>
            <person name="Okamura Y."/>
            <person name="Vlamakis H."/>
            <person name="Li Y."/>
            <person name="Tanoue T."/>
            <person name="Takei H."/>
            <person name="Nittono H."/>
            <person name="Narushima S."/>
            <person name="Irie J."/>
            <person name="Itoh H."/>
            <person name="Moriya K."/>
            <person name="Sugiura Y."/>
            <person name="Suematsu M."/>
            <person name="Moritoki N."/>
            <person name="Shibata S."/>
            <person name="Littman R.D."/>
            <person name="Fischbach A.M."/>
            <person name="Uwamino Y."/>
            <person name="Inoue T."/>
            <person name="Honda A."/>
            <person name="Hattori M."/>
            <person name="Murai T."/>
            <person name="Xavier J.R."/>
            <person name="Hirose N."/>
            <person name="Honda K."/>
        </authorList>
    </citation>
    <scope>NUCLEOTIDE SEQUENCE</scope>
    <source>
        <strain evidence="1">CE91-St55</strain>
    </source>
</reference>
<dbReference type="Pfam" id="PF01263">
    <property type="entry name" value="Aldose_epim"/>
    <property type="match status" value="1"/>
</dbReference>
<protein>
    <recommendedName>
        <fullName evidence="3">Aldose 1-epimerase</fullName>
    </recommendedName>
</protein>
<dbReference type="EMBL" id="BQNJ01000002">
    <property type="protein sequence ID" value="GKH04493.1"/>
    <property type="molecule type" value="Genomic_DNA"/>
</dbReference>
<proteinExistence type="predicted"/>
<dbReference type="AlphaFoldDB" id="A0AA37N5W9"/>
<evidence type="ECO:0000313" key="2">
    <source>
        <dbReference type="Proteomes" id="UP001055091"/>
    </source>
</evidence>
<dbReference type="GO" id="GO:0030246">
    <property type="term" value="F:carbohydrate binding"/>
    <property type="evidence" value="ECO:0007669"/>
    <property type="project" value="InterPro"/>
</dbReference>